<accession>A0ABP9TRX1</accession>
<gene>
    <name evidence="1" type="ORF">KNCP2_02820</name>
</gene>
<name>A0ABP9TRX1_9RICK</name>
<comment type="caution">
    <text evidence="1">The sequence shown here is derived from an EMBL/GenBank/DDBJ whole genome shotgun (WGS) entry which is preliminary data.</text>
</comment>
<dbReference type="EMBL" id="BAABMM010000012">
    <property type="protein sequence ID" value="GAA5251994.1"/>
    <property type="molecule type" value="Genomic_DNA"/>
</dbReference>
<evidence type="ECO:0000313" key="2">
    <source>
        <dbReference type="Proteomes" id="UP001628124"/>
    </source>
</evidence>
<dbReference type="Proteomes" id="UP001628124">
    <property type="component" value="Unassembled WGS sequence"/>
</dbReference>
<keyword evidence="2" id="KW-1185">Reference proteome</keyword>
<proteinExistence type="predicted"/>
<evidence type="ECO:0000313" key="1">
    <source>
        <dbReference type="EMBL" id="GAA5251994.1"/>
    </source>
</evidence>
<protein>
    <submittedName>
        <fullName evidence="1">Uncharacterized protein</fullName>
    </submittedName>
</protein>
<sequence>MEELTLAVLQLLMLQEIVTLPIKLLPRQVLLNINIGDNSGVGMYILMPNADFNISTANMKFKNASSILNIQSNGNVTVTMNGDLNPSAVASGIVQLSSIGGNTLILDGAGFNLSIVGVGGNLLNSVTFSGAGNITVVPTINTKNAILTGITGNLILNNVNAPINFTTTTNLTVSDVIGAINFANNAGTLRY</sequence>
<organism evidence="1 2">
    <name type="scientific">Candidatus Rickettsia kedanie</name>
    <dbReference type="NCBI Taxonomy" id="3115352"/>
    <lineage>
        <taxon>Bacteria</taxon>
        <taxon>Pseudomonadati</taxon>
        <taxon>Pseudomonadota</taxon>
        <taxon>Alphaproteobacteria</taxon>
        <taxon>Rickettsiales</taxon>
        <taxon>Rickettsiaceae</taxon>
        <taxon>Rickettsieae</taxon>
        <taxon>Rickettsia</taxon>
        <taxon>spotted fever group</taxon>
    </lineage>
</organism>
<reference evidence="1 2" key="1">
    <citation type="journal article" date="2024" name="Microbiol. Immunol.">
        <title>Discovery of a novel spotted fever group Rickettsia, 'Candidatus Rickettsia kedanie,' in unfed larval chigger mites, Leptotrombidium scutellare.</title>
        <authorList>
            <person name="Ogawa M."/>
            <person name="Matsutani M."/>
            <person name="Katayama T."/>
            <person name="Takada N."/>
            <person name="Noda S."/>
            <person name="Takahashi M."/>
            <person name="Kageyama D."/>
            <person name="Hanaoka N."/>
            <person name="Ebihara H."/>
        </authorList>
    </citation>
    <scope>NUCLEOTIDE SEQUENCE [LARGE SCALE GENOMIC DNA]</scope>
    <source>
        <strain evidence="1 2">KNCP2-13</strain>
    </source>
</reference>